<gene>
    <name evidence="2" type="ORF">ABID50_001119</name>
</gene>
<keyword evidence="1" id="KW-0812">Transmembrane</keyword>
<organism evidence="2 3">
    <name type="scientific">Streptococcus parasuis</name>
    <dbReference type="NCBI Taxonomy" id="1501662"/>
    <lineage>
        <taxon>Bacteria</taxon>
        <taxon>Bacillati</taxon>
        <taxon>Bacillota</taxon>
        <taxon>Bacilli</taxon>
        <taxon>Lactobacillales</taxon>
        <taxon>Streptococcaceae</taxon>
        <taxon>Streptococcus</taxon>
    </lineage>
</organism>
<comment type="caution">
    <text evidence="2">The sequence shown here is derived from an EMBL/GenBank/DDBJ whole genome shotgun (WGS) entry which is preliminary data.</text>
</comment>
<evidence type="ECO:0000313" key="2">
    <source>
        <dbReference type="EMBL" id="MET3533962.1"/>
    </source>
</evidence>
<feature type="transmembrane region" description="Helical" evidence="1">
    <location>
        <begin position="38"/>
        <end position="55"/>
    </location>
</feature>
<proteinExistence type="predicted"/>
<evidence type="ECO:0000256" key="1">
    <source>
        <dbReference type="SAM" id="Phobius"/>
    </source>
</evidence>
<dbReference type="Proteomes" id="UP001549134">
    <property type="component" value="Unassembled WGS sequence"/>
</dbReference>
<keyword evidence="3" id="KW-1185">Reference proteome</keyword>
<accession>A0ABV2ETZ4</accession>
<name>A0ABV2ETZ4_9STRE</name>
<keyword evidence="1" id="KW-0472">Membrane</keyword>
<sequence>MKSDFFNICLAISCSSLAIILFIDSCLTYDKEYLRPLSYIVIVSYIIFLILTKISEKRSK</sequence>
<protein>
    <submittedName>
        <fullName evidence="2">Uncharacterized protein</fullName>
    </submittedName>
</protein>
<evidence type="ECO:0000313" key="3">
    <source>
        <dbReference type="Proteomes" id="UP001549134"/>
    </source>
</evidence>
<dbReference type="EMBL" id="JBEPLX010000010">
    <property type="protein sequence ID" value="MET3533962.1"/>
    <property type="molecule type" value="Genomic_DNA"/>
</dbReference>
<reference evidence="2 3" key="1">
    <citation type="submission" date="2024-06" db="EMBL/GenBank/DDBJ databases">
        <title>Genomic Encyclopedia of Type Strains, Phase IV (KMG-IV): sequencing the most valuable type-strain genomes for metagenomic binning, comparative biology and taxonomic classification.</title>
        <authorList>
            <person name="Goeker M."/>
        </authorList>
    </citation>
    <scope>NUCLEOTIDE SEQUENCE [LARGE SCALE GENOMIC DNA]</scope>
    <source>
        <strain evidence="2 3">DSM 29126</strain>
    </source>
</reference>
<keyword evidence="1" id="KW-1133">Transmembrane helix</keyword>